<dbReference type="PANTHER" id="PTHR13624:SF6">
    <property type="entry name" value="EMEI"/>
    <property type="match status" value="1"/>
</dbReference>
<dbReference type="EMBL" id="OV696704">
    <property type="protein sequence ID" value="CAH1251615.1"/>
    <property type="molecule type" value="Genomic_DNA"/>
</dbReference>
<comment type="similarity">
    <text evidence="2">Belongs to the TMEM161 family.</text>
</comment>
<keyword evidence="4 7" id="KW-1133">Transmembrane helix</keyword>
<evidence type="ECO:0000256" key="4">
    <source>
        <dbReference type="ARBA" id="ARBA00022989"/>
    </source>
</evidence>
<keyword evidence="9" id="KW-1185">Reference proteome</keyword>
<dbReference type="OrthoDB" id="784140at2759"/>
<keyword evidence="3 7" id="KW-0812">Transmembrane</keyword>
<evidence type="ECO:0000256" key="3">
    <source>
        <dbReference type="ARBA" id="ARBA00022692"/>
    </source>
</evidence>
<dbReference type="InterPro" id="IPR019395">
    <property type="entry name" value="Transmembrane_161A/B"/>
</dbReference>
<evidence type="ECO:0000256" key="6">
    <source>
        <dbReference type="ARBA" id="ARBA00023180"/>
    </source>
</evidence>
<gene>
    <name evidence="8" type="primary">TMEM161B</name>
    <name evidence="8" type="ORF">BLAG_LOCUS11947</name>
</gene>
<reference evidence="8" key="1">
    <citation type="submission" date="2022-01" db="EMBL/GenBank/DDBJ databases">
        <authorList>
            <person name="Braso-Vives M."/>
        </authorList>
    </citation>
    <scope>NUCLEOTIDE SEQUENCE</scope>
</reference>
<evidence type="ECO:0000256" key="2">
    <source>
        <dbReference type="ARBA" id="ARBA00009706"/>
    </source>
</evidence>
<proteinExistence type="inferred from homology"/>
<comment type="subcellular location">
    <subcellularLocation>
        <location evidence="1">Membrane</location>
        <topology evidence="1">Multi-pass membrane protein</topology>
    </subcellularLocation>
</comment>
<dbReference type="PANTHER" id="PTHR13624">
    <property type="entry name" value="RE42071P"/>
    <property type="match status" value="1"/>
</dbReference>
<feature type="transmembrane region" description="Helical" evidence="7">
    <location>
        <begin position="140"/>
        <end position="163"/>
    </location>
</feature>
<evidence type="ECO:0000256" key="1">
    <source>
        <dbReference type="ARBA" id="ARBA00004141"/>
    </source>
</evidence>
<keyword evidence="5 7" id="KW-0472">Membrane</keyword>
<evidence type="ECO:0000313" key="8">
    <source>
        <dbReference type="EMBL" id="CAH1251615.1"/>
    </source>
</evidence>
<dbReference type="AlphaFoldDB" id="A0A8J9ZBS9"/>
<name>A0A8J9ZBS9_BRALA</name>
<accession>A0A8J9ZBS9</accession>
<feature type="transmembrane region" description="Helical" evidence="7">
    <location>
        <begin position="112"/>
        <end position="134"/>
    </location>
</feature>
<organism evidence="8 9">
    <name type="scientific">Branchiostoma lanceolatum</name>
    <name type="common">Common lancelet</name>
    <name type="synonym">Amphioxus lanceolatum</name>
    <dbReference type="NCBI Taxonomy" id="7740"/>
    <lineage>
        <taxon>Eukaryota</taxon>
        <taxon>Metazoa</taxon>
        <taxon>Chordata</taxon>
        <taxon>Cephalochordata</taxon>
        <taxon>Leptocardii</taxon>
        <taxon>Amphioxiformes</taxon>
        <taxon>Branchiostomatidae</taxon>
        <taxon>Branchiostoma</taxon>
    </lineage>
</organism>
<feature type="transmembrane region" description="Helical" evidence="7">
    <location>
        <begin position="235"/>
        <end position="257"/>
    </location>
</feature>
<feature type="transmembrane region" description="Helical" evidence="7">
    <location>
        <begin position="474"/>
        <end position="496"/>
    </location>
</feature>
<evidence type="ECO:0000256" key="5">
    <source>
        <dbReference type="ARBA" id="ARBA00023136"/>
    </source>
</evidence>
<dbReference type="Pfam" id="PF10268">
    <property type="entry name" value="Tmemb_161AB"/>
    <property type="match status" value="1"/>
</dbReference>
<feature type="transmembrane region" description="Helical" evidence="7">
    <location>
        <begin position="175"/>
        <end position="193"/>
    </location>
</feature>
<sequence>MLTSPQGVIGTQLVVSMVMASIIQKLQPHFSAARWLLSRRLVRYLHPTDDHLRELAGVQAPKGKGRKRDDRRADGKTDKEFTVPCNINLQLETAKVERVDIIGLQFYTEYQWLVDFSACALVIYLLTEGYYYLVQPRAEVNLSVIWCLLVVVFILSLLCNLTSAYFTGDDDGERSICLVFGFFFLLVSMAALITSENILEFGLDGAYTSLSDTISGFLGAQGMETSGASSPSSKLMFKGVLAVYSGLVGAFLTFSGLRFGKMHQDSLQYSKESPLMQLLLHLNFLWPLVIVLLWVKPLARGYVLHPPSLGTNSTVPVEPLMSEPWFETSRLYTVIFCVVLRLVLMHRYLQSYLNMAHQRIEYVKKQAGRISNMEIQKRIVRVFFYLCVVAVQYLAPVVLLLFYTMLLKTLGEYSWTGTHVPDSGNLTKNFTEFPSLQQDMIAGDEEPVKQAAQQLTLAFASLRNIFSVVFFRGVVSYICWWSATAVFVTNAFGMIYHSVFTI</sequence>
<feature type="transmembrane region" description="Helical" evidence="7">
    <location>
        <begin position="331"/>
        <end position="349"/>
    </location>
</feature>
<feature type="transmembrane region" description="Helical" evidence="7">
    <location>
        <begin position="382"/>
        <end position="406"/>
    </location>
</feature>
<evidence type="ECO:0000313" key="9">
    <source>
        <dbReference type="Proteomes" id="UP000838412"/>
    </source>
</evidence>
<keyword evidence="6" id="KW-0325">Glycoprotein</keyword>
<dbReference type="GO" id="GO:0016020">
    <property type="term" value="C:membrane"/>
    <property type="evidence" value="ECO:0007669"/>
    <property type="project" value="UniProtKB-SubCell"/>
</dbReference>
<protein>
    <submittedName>
        <fullName evidence="8">TMEM161B protein</fullName>
    </submittedName>
</protein>
<feature type="transmembrane region" description="Helical" evidence="7">
    <location>
        <begin position="278"/>
        <end position="295"/>
    </location>
</feature>
<dbReference type="Proteomes" id="UP000838412">
    <property type="component" value="Chromosome 19"/>
</dbReference>
<evidence type="ECO:0000256" key="7">
    <source>
        <dbReference type="SAM" id="Phobius"/>
    </source>
</evidence>